<dbReference type="EMBL" id="KV454013">
    <property type="protein sequence ID" value="ODV96009.1"/>
    <property type="molecule type" value="Genomic_DNA"/>
</dbReference>
<name>A0A1E4TWA0_PACTA</name>
<feature type="region of interest" description="Disordered" evidence="1">
    <location>
        <begin position="688"/>
        <end position="715"/>
    </location>
</feature>
<accession>A0A1E4TWA0</accession>
<dbReference type="Proteomes" id="UP000094236">
    <property type="component" value="Unassembled WGS sequence"/>
</dbReference>
<evidence type="ECO:0000259" key="2">
    <source>
        <dbReference type="PROSITE" id="PS50011"/>
    </source>
</evidence>
<feature type="compositionally biased region" description="Polar residues" evidence="1">
    <location>
        <begin position="621"/>
        <end position="632"/>
    </location>
</feature>
<dbReference type="Gene3D" id="3.30.200.20">
    <property type="entry name" value="Phosphorylase Kinase, domain 1"/>
    <property type="match status" value="1"/>
</dbReference>
<proteinExistence type="predicted"/>
<sequence>MNFLSKTLGSLTGSSIPYTLGEKVESSFITDPNSYSIWNVYDAVKKEDSLFCTVFEFDQRLPQNSKYIPFAINACKKLRSTKLPGVLNTIDTIQNDSHIYIITERVEPLSKYLLKNPSLSNEILKFGTFTVSRALRFINCDAKSIHGNVNIHSVFVNNSGEWKLGGFEVMTNISTDGVDMLRLAHQLPSFNYNLQPAEFEKSGTDCLIRSPQSSIKYDAFKLGLLIVQIFSSTKIGDSILINQFIGKVPVQANFQTNVKKLLNQSITLRITVEVFFKTGLSSFFKTPLIDCFLNLEMLNVKDAQEKLEFFNSLSDITRDSPNGFVEYKILPNLIQLFYFTSNDDATNTSVILINILKFSLNLNTKEFNNSVKPIILKSFTMADRSIRMALLTSLSTYIEKFTQNEVSNHIFNNLLTGSNDTNPKIREETLKAIIPIAPKLSDRQLNNDLLRYLAKAQNDTVPEIRTNTVICLGKIAQYMNKNSRPGILITAFSKSLKDPFVPSRLSAIMAFASCIDFFPPEICCSRVLSSIAPNLLDKSSKVRIETGKIFELYMEKIRAEASSLPVEDDSIIEHDTVKNEELNNHMVEQQNLSMSSIGWSTLNALSNKIGGSLSIRETPLQSPALQQSQTVESLGGGNNNNDDNHVVNNNKKLSSFVIQPESTFDPWENDNSFANGDDAWGYEMQDDEEHVEESPEPNINEDSWGFGSSPKPASSTYTIKENTYNHNVRNNDKVTAKTQVKTKTNGTGNEVKKNSGLKLSKTSKSTKLKLDLQIDGNDGWGDGEW</sequence>
<dbReference type="OrthoDB" id="447103at2759"/>
<dbReference type="SUPFAM" id="SSF56112">
    <property type="entry name" value="Protein kinase-like (PK-like)"/>
    <property type="match status" value="1"/>
</dbReference>
<dbReference type="InterPro" id="IPR011009">
    <property type="entry name" value="Kinase-like_dom_sf"/>
</dbReference>
<evidence type="ECO:0000313" key="4">
    <source>
        <dbReference type="Proteomes" id="UP000094236"/>
    </source>
</evidence>
<protein>
    <recommendedName>
        <fullName evidence="2">Protein kinase domain-containing protein</fullName>
    </recommendedName>
</protein>
<dbReference type="InterPro" id="IPR011989">
    <property type="entry name" value="ARM-like"/>
</dbReference>
<organism evidence="3 4">
    <name type="scientific">Pachysolen tannophilus NRRL Y-2460</name>
    <dbReference type="NCBI Taxonomy" id="669874"/>
    <lineage>
        <taxon>Eukaryota</taxon>
        <taxon>Fungi</taxon>
        <taxon>Dikarya</taxon>
        <taxon>Ascomycota</taxon>
        <taxon>Saccharomycotina</taxon>
        <taxon>Pichiomycetes</taxon>
        <taxon>Pachysolenaceae</taxon>
        <taxon>Pachysolen</taxon>
    </lineage>
</organism>
<evidence type="ECO:0000256" key="1">
    <source>
        <dbReference type="SAM" id="MobiDB-lite"/>
    </source>
</evidence>
<dbReference type="GO" id="GO:0004672">
    <property type="term" value="F:protein kinase activity"/>
    <property type="evidence" value="ECO:0007669"/>
    <property type="project" value="InterPro"/>
</dbReference>
<evidence type="ECO:0000313" key="3">
    <source>
        <dbReference type="EMBL" id="ODV96009.1"/>
    </source>
</evidence>
<dbReference type="GO" id="GO:0005524">
    <property type="term" value="F:ATP binding"/>
    <property type="evidence" value="ECO:0007669"/>
    <property type="project" value="InterPro"/>
</dbReference>
<dbReference type="Gene3D" id="1.25.10.10">
    <property type="entry name" value="Leucine-rich Repeat Variant"/>
    <property type="match status" value="1"/>
</dbReference>
<reference evidence="4" key="1">
    <citation type="submission" date="2016-05" db="EMBL/GenBank/DDBJ databases">
        <title>Comparative genomics of biotechnologically important yeasts.</title>
        <authorList>
            <consortium name="DOE Joint Genome Institute"/>
            <person name="Riley R."/>
            <person name="Haridas S."/>
            <person name="Wolfe K.H."/>
            <person name="Lopes M.R."/>
            <person name="Hittinger C.T."/>
            <person name="Goker M."/>
            <person name="Salamov A."/>
            <person name="Wisecaver J."/>
            <person name="Long T.M."/>
            <person name="Aerts A.L."/>
            <person name="Barry K."/>
            <person name="Choi C."/>
            <person name="Clum A."/>
            <person name="Coughlan A.Y."/>
            <person name="Deshpande S."/>
            <person name="Douglass A.P."/>
            <person name="Hanson S.J."/>
            <person name="Klenk H.-P."/>
            <person name="Labutti K."/>
            <person name="Lapidus A."/>
            <person name="Lindquist E."/>
            <person name="Lipzen A."/>
            <person name="Meier-Kolthoff J.P."/>
            <person name="Ohm R.A."/>
            <person name="Otillar R.P."/>
            <person name="Pangilinan J."/>
            <person name="Peng Y."/>
            <person name="Rokas A."/>
            <person name="Rosa C.A."/>
            <person name="Scheuner C."/>
            <person name="Sibirny A.A."/>
            <person name="Slot J.C."/>
            <person name="Stielow J.B."/>
            <person name="Sun H."/>
            <person name="Kurtzman C.P."/>
            <person name="Blackwell M."/>
            <person name="Grigoriev I.V."/>
            <person name="Jeffries T.W."/>
        </authorList>
    </citation>
    <scope>NUCLEOTIDE SEQUENCE [LARGE SCALE GENOMIC DNA]</scope>
    <source>
        <strain evidence="4">NRRL Y-2460</strain>
    </source>
</reference>
<dbReference type="GO" id="GO:0005737">
    <property type="term" value="C:cytoplasm"/>
    <property type="evidence" value="ECO:0007669"/>
    <property type="project" value="TreeGrafter"/>
</dbReference>
<dbReference type="Gene3D" id="1.10.510.10">
    <property type="entry name" value="Transferase(Phosphotransferase) domain 1"/>
    <property type="match status" value="1"/>
</dbReference>
<dbReference type="PROSITE" id="PS50011">
    <property type="entry name" value="PROTEIN_KINASE_DOM"/>
    <property type="match status" value="1"/>
</dbReference>
<dbReference type="InterPro" id="IPR000719">
    <property type="entry name" value="Prot_kinase_dom"/>
</dbReference>
<feature type="region of interest" description="Disordered" evidence="1">
    <location>
        <begin position="621"/>
        <end position="648"/>
    </location>
</feature>
<gene>
    <name evidence="3" type="ORF">PACTADRAFT_49431</name>
</gene>
<dbReference type="GO" id="GO:0006409">
    <property type="term" value="P:tRNA export from nucleus"/>
    <property type="evidence" value="ECO:0007669"/>
    <property type="project" value="TreeGrafter"/>
</dbReference>
<feature type="domain" description="Protein kinase" evidence="2">
    <location>
        <begin position="2"/>
        <end position="284"/>
    </location>
</feature>
<dbReference type="InterPro" id="IPR016024">
    <property type="entry name" value="ARM-type_fold"/>
</dbReference>
<dbReference type="PANTHER" id="PTHR12984">
    <property type="entry name" value="SCY1-RELATED S/T PROTEIN KINASE-LIKE"/>
    <property type="match status" value="1"/>
</dbReference>
<dbReference type="InterPro" id="IPR051177">
    <property type="entry name" value="CIK-Related_Protein"/>
</dbReference>
<dbReference type="AlphaFoldDB" id="A0A1E4TWA0"/>
<dbReference type="SUPFAM" id="SSF48371">
    <property type="entry name" value="ARM repeat"/>
    <property type="match status" value="1"/>
</dbReference>
<dbReference type="STRING" id="669874.A0A1E4TWA0"/>
<dbReference type="PANTHER" id="PTHR12984:SF3">
    <property type="entry name" value="N-TERMINAL KINASE-LIKE PROTEIN"/>
    <property type="match status" value="1"/>
</dbReference>
<keyword evidence="4" id="KW-1185">Reference proteome</keyword>